<name>A0A7G6E7P6_THEFR</name>
<dbReference type="GO" id="GO:0004514">
    <property type="term" value="F:nicotinate-nucleotide diphosphorylase (carboxylating) activity"/>
    <property type="evidence" value="ECO:0007669"/>
    <property type="project" value="UniProtKB-EC"/>
</dbReference>
<dbReference type="KEGG" id="tfr:BR63_18605"/>
<dbReference type="Proteomes" id="UP000515847">
    <property type="component" value="Chromosome"/>
</dbReference>
<dbReference type="Pfam" id="PF02749">
    <property type="entry name" value="QRPTase_N"/>
    <property type="match status" value="1"/>
</dbReference>
<dbReference type="EMBL" id="CP045798">
    <property type="protein sequence ID" value="QNB48100.1"/>
    <property type="molecule type" value="Genomic_DNA"/>
</dbReference>
<evidence type="ECO:0000256" key="2">
    <source>
        <dbReference type="ARBA" id="ARBA00022676"/>
    </source>
</evidence>
<dbReference type="InterPro" id="IPR037128">
    <property type="entry name" value="Quinolinate_PRibosylTase_N_sf"/>
</dbReference>
<dbReference type="SUPFAM" id="SSF51690">
    <property type="entry name" value="Nicotinate/Quinolinate PRTase C-terminal domain-like"/>
    <property type="match status" value="1"/>
</dbReference>
<dbReference type="InterPro" id="IPR002638">
    <property type="entry name" value="Quinolinate_PRibosylTrfase_C"/>
</dbReference>
<keyword evidence="2" id="KW-0328">Glycosyltransferase</keyword>
<dbReference type="Pfam" id="PF01729">
    <property type="entry name" value="QRPTase_C"/>
    <property type="match status" value="1"/>
</dbReference>
<dbReference type="InterPro" id="IPR036068">
    <property type="entry name" value="Nicotinate_pribotase-like_C"/>
</dbReference>
<protein>
    <submittedName>
        <fullName evidence="7">Quinolinate phosphoribosyl transferase</fullName>
    </submittedName>
</protein>
<reference evidence="7 8" key="1">
    <citation type="journal article" date="2019" name="Front. Microbiol.">
        <title>Thermoanaerosceptrum fracticalcis gen. nov. sp. nov., a Novel Fumarate-Fermenting Microorganism From a Deep Fractured Carbonate Aquifer of the US Great Basin.</title>
        <authorList>
            <person name="Hamilton-Brehm S.D."/>
            <person name="Stewart L.E."/>
            <person name="Zavarin M."/>
            <person name="Caldwell M."/>
            <person name="Lawson P.A."/>
            <person name="Onstott T.C."/>
            <person name="Grzymski J."/>
            <person name="Neveux I."/>
            <person name="Lollar B.S."/>
            <person name="Russell C.E."/>
            <person name="Moser D.P."/>
        </authorList>
    </citation>
    <scope>NUCLEOTIDE SEQUENCE [LARGE SCALE GENOMIC DNA]</scope>
    <source>
        <strain evidence="7 8">DRI-13</strain>
    </source>
</reference>
<evidence type="ECO:0000313" key="8">
    <source>
        <dbReference type="Proteomes" id="UP000515847"/>
    </source>
</evidence>
<comment type="catalytic activity">
    <reaction evidence="4">
        <text>nicotinate beta-D-ribonucleotide + CO2 + diphosphate = quinolinate + 5-phospho-alpha-D-ribose 1-diphosphate + 2 H(+)</text>
        <dbReference type="Rhea" id="RHEA:12733"/>
        <dbReference type="ChEBI" id="CHEBI:15378"/>
        <dbReference type="ChEBI" id="CHEBI:16526"/>
        <dbReference type="ChEBI" id="CHEBI:29959"/>
        <dbReference type="ChEBI" id="CHEBI:33019"/>
        <dbReference type="ChEBI" id="CHEBI:57502"/>
        <dbReference type="ChEBI" id="CHEBI:58017"/>
        <dbReference type="EC" id="2.4.2.19"/>
    </reaction>
</comment>
<dbReference type="PANTHER" id="PTHR32179">
    <property type="entry name" value="NICOTINATE-NUCLEOTIDE PYROPHOSPHORYLASE [CARBOXYLATING]"/>
    <property type="match status" value="1"/>
</dbReference>
<keyword evidence="8" id="KW-1185">Reference proteome</keyword>
<dbReference type="InterPro" id="IPR013785">
    <property type="entry name" value="Aldolase_TIM"/>
</dbReference>
<dbReference type="RefSeq" id="WP_034420735.1">
    <property type="nucleotide sequence ID" value="NZ_CP045798.1"/>
</dbReference>
<dbReference type="GO" id="GO:0034213">
    <property type="term" value="P:quinolinate catabolic process"/>
    <property type="evidence" value="ECO:0007669"/>
    <property type="project" value="TreeGrafter"/>
</dbReference>
<organism evidence="7 8">
    <name type="scientific">Thermanaerosceptrum fracticalcis</name>
    <dbReference type="NCBI Taxonomy" id="1712410"/>
    <lineage>
        <taxon>Bacteria</taxon>
        <taxon>Bacillati</taxon>
        <taxon>Bacillota</taxon>
        <taxon>Clostridia</taxon>
        <taxon>Eubacteriales</taxon>
        <taxon>Peptococcaceae</taxon>
        <taxon>Thermanaerosceptrum</taxon>
    </lineage>
</organism>
<dbReference type="Gene3D" id="3.20.20.70">
    <property type="entry name" value="Aldolase class I"/>
    <property type="match status" value="1"/>
</dbReference>
<dbReference type="GO" id="GO:0009435">
    <property type="term" value="P:NAD+ biosynthetic process"/>
    <property type="evidence" value="ECO:0007669"/>
    <property type="project" value="InterPro"/>
</dbReference>
<evidence type="ECO:0000256" key="4">
    <source>
        <dbReference type="ARBA" id="ARBA00047445"/>
    </source>
</evidence>
<sequence>MHIAQDLRDDIFLSVMHKKVRANITVEDSGIVCGMKFAAEKLDSLGAVIHQMVNDGTPVEKGDVILSFSGDPKTIAMAEDLVMGYIAKPSGIARAARKAVDLAQGKIEIVSGAWKKMPFDIKHLVRHGIMTGGSAGRIVQGPFIYLDKNYVRIFGSVKATLEAVRGLEDYAKVIQLRGEIEDITTEAKAAVEGGAYVLMVDTGSLDDLAAVSEIVKRMGARQKVKIAFAGSIKIKDIPKLLEYDVDILDIGTQIIDASLLDLKMDVVHIY</sequence>
<dbReference type="InterPro" id="IPR027277">
    <property type="entry name" value="NadC/ModD"/>
</dbReference>
<evidence type="ECO:0000259" key="6">
    <source>
        <dbReference type="Pfam" id="PF02749"/>
    </source>
</evidence>
<dbReference type="InterPro" id="IPR022412">
    <property type="entry name" value="Quinolinate_PRibosylTrfase_N"/>
</dbReference>
<dbReference type="GO" id="GO:0005737">
    <property type="term" value="C:cytoplasm"/>
    <property type="evidence" value="ECO:0007669"/>
    <property type="project" value="TreeGrafter"/>
</dbReference>
<gene>
    <name evidence="7" type="ORF">BR63_18605</name>
</gene>
<dbReference type="PANTHER" id="PTHR32179:SF3">
    <property type="entry name" value="NICOTINATE-NUCLEOTIDE PYROPHOSPHORYLASE [CARBOXYLATING]"/>
    <property type="match status" value="1"/>
</dbReference>
<feature type="domain" description="Quinolinate phosphoribosyl transferase C-terminal" evidence="5">
    <location>
        <begin position="92"/>
        <end position="265"/>
    </location>
</feature>
<accession>A0A7G6E7P6</accession>
<dbReference type="SUPFAM" id="SSF54675">
    <property type="entry name" value="Nicotinate/Quinolinate PRTase N-terminal domain-like"/>
    <property type="match status" value="1"/>
</dbReference>
<keyword evidence="3 7" id="KW-0808">Transferase</keyword>
<dbReference type="OrthoDB" id="1677778at2"/>
<comment type="similarity">
    <text evidence="1">Belongs to the NadC/ModD family.</text>
</comment>
<evidence type="ECO:0000259" key="5">
    <source>
        <dbReference type="Pfam" id="PF01729"/>
    </source>
</evidence>
<evidence type="ECO:0000256" key="3">
    <source>
        <dbReference type="ARBA" id="ARBA00022679"/>
    </source>
</evidence>
<feature type="domain" description="Quinolinate phosphoribosyl transferase N-terminal" evidence="6">
    <location>
        <begin position="16"/>
        <end position="90"/>
    </location>
</feature>
<dbReference type="Gene3D" id="3.90.1170.20">
    <property type="entry name" value="Quinolinate phosphoribosyl transferase, N-terminal domain"/>
    <property type="match status" value="1"/>
</dbReference>
<dbReference type="AlphaFoldDB" id="A0A7G6E7P6"/>
<proteinExistence type="inferred from homology"/>
<evidence type="ECO:0000256" key="1">
    <source>
        <dbReference type="ARBA" id="ARBA00009400"/>
    </source>
</evidence>
<evidence type="ECO:0000313" key="7">
    <source>
        <dbReference type="EMBL" id="QNB48100.1"/>
    </source>
</evidence>